<evidence type="ECO:0000256" key="1">
    <source>
        <dbReference type="SAM" id="Phobius"/>
    </source>
</evidence>
<evidence type="ECO:0000313" key="2">
    <source>
        <dbReference type="EMBL" id="MET3528564.1"/>
    </source>
</evidence>
<feature type="transmembrane region" description="Helical" evidence="1">
    <location>
        <begin position="113"/>
        <end position="137"/>
    </location>
</feature>
<accession>A0ABV2ENB9</accession>
<comment type="caution">
    <text evidence="2">The sequence shown here is derived from an EMBL/GenBank/DDBJ whole genome shotgun (WGS) entry which is preliminary data.</text>
</comment>
<dbReference type="Proteomes" id="UP001549110">
    <property type="component" value="Unassembled WGS sequence"/>
</dbReference>
<protein>
    <recommendedName>
        <fullName evidence="4">DUF2721 domain-containing protein</fullName>
    </recommendedName>
</protein>
<name>A0ABV2ENB9_9CAUL</name>
<evidence type="ECO:0000313" key="3">
    <source>
        <dbReference type="Proteomes" id="UP001549110"/>
    </source>
</evidence>
<feature type="transmembrane region" description="Helical" evidence="1">
    <location>
        <begin position="84"/>
        <end position="107"/>
    </location>
</feature>
<proteinExistence type="predicted"/>
<reference evidence="2 3" key="1">
    <citation type="submission" date="2024-06" db="EMBL/GenBank/DDBJ databases">
        <title>Genomic Encyclopedia of Type Strains, Phase IV (KMG-IV): sequencing the most valuable type-strain genomes for metagenomic binning, comparative biology and taxonomic classification.</title>
        <authorList>
            <person name="Goeker M."/>
        </authorList>
    </citation>
    <scope>NUCLEOTIDE SEQUENCE [LARGE SCALE GENOMIC DNA]</scope>
    <source>
        <strain evidence="2 3">DSM 17809</strain>
    </source>
</reference>
<organism evidence="2 3">
    <name type="scientific">Phenylobacterium koreense</name>
    <dbReference type="NCBI Taxonomy" id="266125"/>
    <lineage>
        <taxon>Bacteria</taxon>
        <taxon>Pseudomonadati</taxon>
        <taxon>Pseudomonadota</taxon>
        <taxon>Alphaproteobacteria</taxon>
        <taxon>Caulobacterales</taxon>
        <taxon>Caulobacteraceae</taxon>
        <taxon>Phenylobacterium</taxon>
    </lineage>
</organism>
<keyword evidence="1" id="KW-0472">Membrane</keyword>
<keyword evidence="3" id="KW-1185">Reference proteome</keyword>
<dbReference type="RefSeq" id="WP_354298437.1">
    <property type="nucleotide sequence ID" value="NZ_JBEPLU010000004.1"/>
</dbReference>
<sequence length="157" mass="16531">MAAEVSNPFVALTFIVGPAILTNACAILQNSATMRYGLAIPQWREFRASIAVGDGALEQLYSNPQAASAAAEKRIRLLLRGLNLLYTAVAVFALASLLGLTGAVLATEGHPEVSVWLVVSCGGAGLVLMFAAMSMFVSESRCARDMLELQLDMPGGE</sequence>
<dbReference type="Pfam" id="PF11026">
    <property type="entry name" value="DUF2721"/>
    <property type="match status" value="1"/>
</dbReference>
<gene>
    <name evidence="2" type="ORF">ABID41_003706</name>
</gene>
<dbReference type="EMBL" id="JBEPLU010000004">
    <property type="protein sequence ID" value="MET3528564.1"/>
    <property type="molecule type" value="Genomic_DNA"/>
</dbReference>
<keyword evidence="1" id="KW-0812">Transmembrane</keyword>
<feature type="transmembrane region" description="Helical" evidence="1">
    <location>
        <begin position="6"/>
        <end position="28"/>
    </location>
</feature>
<evidence type="ECO:0008006" key="4">
    <source>
        <dbReference type="Google" id="ProtNLM"/>
    </source>
</evidence>
<dbReference type="InterPro" id="IPR021279">
    <property type="entry name" value="DUF2721"/>
</dbReference>
<keyword evidence="1" id="KW-1133">Transmembrane helix</keyword>